<dbReference type="PANTHER" id="PTHR30069:SF29">
    <property type="entry name" value="HEMOGLOBIN AND HEMOGLOBIN-HAPTOGLOBIN-BINDING PROTEIN 1-RELATED"/>
    <property type="match status" value="1"/>
</dbReference>
<evidence type="ECO:0000259" key="14">
    <source>
        <dbReference type="Pfam" id="PF07715"/>
    </source>
</evidence>
<evidence type="ECO:0000256" key="11">
    <source>
        <dbReference type="RuleBase" id="RU003357"/>
    </source>
</evidence>
<dbReference type="InterPro" id="IPR037066">
    <property type="entry name" value="Plug_dom_sf"/>
</dbReference>
<dbReference type="STRING" id="1335309.GA0116948_103161"/>
<dbReference type="PROSITE" id="PS52016">
    <property type="entry name" value="TONB_DEPENDENT_REC_3"/>
    <property type="match status" value="1"/>
</dbReference>
<dbReference type="GO" id="GO:0015344">
    <property type="term" value="F:siderophore uptake transmembrane transporter activity"/>
    <property type="evidence" value="ECO:0007669"/>
    <property type="project" value="TreeGrafter"/>
</dbReference>
<proteinExistence type="inferred from homology"/>
<sequence length="809" mass="88291">MFLQRIVVAVILCANVAVAYATNDANSLSGTVADAANHQPLIGATVYFPDLHSGASADANGHFVINHLPQGTYTVEVSSIGYAAFTASIRIKGATLHDFELHETLIEKNEVVVTGVNMATSTRKSPVPLSVVRKEYLDENVSTNIVDAIAKLPGVSQLTTGPAISKPYIRGLGYNRVVVVSDDIRQEGQQWGDEHGIEVDDYNVSRVEVLKGPASLLYGSDALAGVVNIIGPPPVPAGTIKGNVEANYQTNSGLVGYHANIAGNAHGFSWSAYGTQKFSHDYNNKYDGPVFGSRFNNTNYGASIGLNKNWGFSRLTFSSFNQHLGIVEGERDSLGRFTKVVNVNGQEEDQAVTAHDGKDYSMTLPKQQINHEKLVWDNSFFLPNGGRLGLTLGYQLNQRREFGDVLNPGQPGLYLHLRTLNYALKYFLPETHGWQTSVGINGMQQRNENKGIEFLIPDYNLFDIGGFLVTRKTFEKLTLSGGVRFDARSINAPSLYLNEQGLPAAAGDQKFTAFHKNFSNVSASVGLSYQASNAWTLKANAARGFRAPNIAELSSNGVHEGTIKYEFGNTSLKPEVSTQGDVGAAFNSEHVSVTGNVFYNHINNFIFSRKLASAQGGDSIPVQDNEEGYAAFKYQQTTANLYGGELLLDIHPHPVDWLHFENTLSFVKGITAHGADSTRYLPNIPATHWLSELKGKFKRSGKGVQQLYASVQMDMNFAQNDIFSAYETETATPAYTLVNATLGADFMTAHKKKVLCSLHLGVNNLADVAYQNHLSRLKYAAENVVTGRVGVYNMGRNFSVKLVVPIDFK</sequence>
<keyword evidence="5 12" id="KW-0732">Signal</keyword>
<reference evidence="15 16" key="1">
    <citation type="submission" date="2016-08" db="EMBL/GenBank/DDBJ databases">
        <authorList>
            <person name="Seilhamer J.J."/>
        </authorList>
    </citation>
    <scope>NUCLEOTIDE SEQUENCE [LARGE SCALE GENOMIC DNA]</scope>
    <source>
        <strain evidence="15 16">A37T2</strain>
    </source>
</reference>
<evidence type="ECO:0000256" key="6">
    <source>
        <dbReference type="ARBA" id="ARBA00023077"/>
    </source>
</evidence>
<keyword evidence="3 10" id="KW-1134">Transmembrane beta strand</keyword>
<evidence type="ECO:0000256" key="4">
    <source>
        <dbReference type="ARBA" id="ARBA00022692"/>
    </source>
</evidence>
<evidence type="ECO:0000256" key="1">
    <source>
        <dbReference type="ARBA" id="ARBA00004571"/>
    </source>
</evidence>
<protein>
    <submittedName>
        <fullName evidence="15">Iron complex outermembrane recepter protein</fullName>
    </submittedName>
</protein>
<dbReference type="RefSeq" id="WP_089710515.1">
    <property type="nucleotide sequence ID" value="NZ_FMAR01000003.1"/>
</dbReference>
<keyword evidence="2 10" id="KW-0813">Transport</keyword>
<dbReference type="Pfam" id="PF00593">
    <property type="entry name" value="TonB_dep_Rec_b-barrel"/>
    <property type="match status" value="1"/>
</dbReference>
<evidence type="ECO:0000256" key="7">
    <source>
        <dbReference type="ARBA" id="ARBA00023136"/>
    </source>
</evidence>
<keyword evidence="6 11" id="KW-0798">TonB box</keyword>
<evidence type="ECO:0000313" key="16">
    <source>
        <dbReference type="Proteomes" id="UP000242818"/>
    </source>
</evidence>
<dbReference type="Proteomes" id="UP000242818">
    <property type="component" value="Unassembled WGS sequence"/>
</dbReference>
<keyword evidence="8" id="KW-0675">Receptor</keyword>
<feature type="chain" id="PRO_5008689375" evidence="12">
    <location>
        <begin position="20"/>
        <end position="809"/>
    </location>
</feature>
<evidence type="ECO:0000256" key="9">
    <source>
        <dbReference type="ARBA" id="ARBA00023237"/>
    </source>
</evidence>
<keyword evidence="4 10" id="KW-0812">Transmembrane</keyword>
<keyword evidence="9 10" id="KW-0998">Cell outer membrane</keyword>
<dbReference type="Gene3D" id="2.60.40.1120">
    <property type="entry name" value="Carboxypeptidase-like, regulatory domain"/>
    <property type="match status" value="1"/>
</dbReference>
<dbReference type="SUPFAM" id="SSF49464">
    <property type="entry name" value="Carboxypeptidase regulatory domain-like"/>
    <property type="match status" value="1"/>
</dbReference>
<feature type="domain" description="TonB-dependent receptor plug" evidence="14">
    <location>
        <begin position="122"/>
        <end position="226"/>
    </location>
</feature>
<dbReference type="InterPro" id="IPR008969">
    <property type="entry name" value="CarboxyPept-like_regulatory"/>
</dbReference>
<dbReference type="PANTHER" id="PTHR30069">
    <property type="entry name" value="TONB-DEPENDENT OUTER MEMBRANE RECEPTOR"/>
    <property type="match status" value="1"/>
</dbReference>
<feature type="signal peptide" evidence="12">
    <location>
        <begin position="1"/>
        <end position="19"/>
    </location>
</feature>
<comment type="subcellular location">
    <subcellularLocation>
        <location evidence="1 10">Cell outer membrane</location>
        <topology evidence="1 10">Multi-pass membrane protein</topology>
    </subcellularLocation>
</comment>
<name>A0A1C4BMB7_9BACT</name>
<evidence type="ECO:0000256" key="3">
    <source>
        <dbReference type="ARBA" id="ARBA00022452"/>
    </source>
</evidence>
<evidence type="ECO:0000256" key="2">
    <source>
        <dbReference type="ARBA" id="ARBA00022448"/>
    </source>
</evidence>
<dbReference type="OrthoDB" id="9795928at2"/>
<dbReference type="GO" id="GO:0009279">
    <property type="term" value="C:cell outer membrane"/>
    <property type="evidence" value="ECO:0007669"/>
    <property type="project" value="UniProtKB-SubCell"/>
</dbReference>
<evidence type="ECO:0000313" key="15">
    <source>
        <dbReference type="EMBL" id="SCC07832.1"/>
    </source>
</evidence>
<keyword evidence="7 10" id="KW-0472">Membrane</keyword>
<dbReference type="Pfam" id="PF07715">
    <property type="entry name" value="Plug"/>
    <property type="match status" value="1"/>
</dbReference>
<evidence type="ECO:0000256" key="12">
    <source>
        <dbReference type="SAM" id="SignalP"/>
    </source>
</evidence>
<dbReference type="AlphaFoldDB" id="A0A1C4BMB7"/>
<evidence type="ECO:0000256" key="5">
    <source>
        <dbReference type="ARBA" id="ARBA00022729"/>
    </source>
</evidence>
<dbReference type="SUPFAM" id="SSF56935">
    <property type="entry name" value="Porins"/>
    <property type="match status" value="1"/>
</dbReference>
<dbReference type="Gene3D" id="2.40.170.20">
    <property type="entry name" value="TonB-dependent receptor, beta-barrel domain"/>
    <property type="match status" value="1"/>
</dbReference>
<dbReference type="InterPro" id="IPR036942">
    <property type="entry name" value="Beta-barrel_TonB_sf"/>
</dbReference>
<evidence type="ECO:0000256" key="10">
    <source>
        <dbReference type="PROSITE-ProRule" id="PRU01360"/>
    </source>
</evidence>
<feature type="domain" description="TonB-dependent receptor-like beta-barrel" evidence="13">
    <location>
        <begin position="247"/>
        <end position="765"/>
    </location>
</feature>
<comment type="similarity">
    <text evidence="10 11">Belongs to the TonB-dependent receptor family.</text>
</comment>
<dbReference type="EMBL" id="FMAR01000003">
    <property type="protein sequence ID" value="SCC07832.1"/>
    <property type="molecule type" value="Genomic_DNA"/>
</dbReference>
<keyword evidence="16" id="KW-1185">Reference proteome</keyword>
<dbReference type="InterPro" id="IPR000531">
    <property type="entry name" value="Beta-barrel_TonB"/>
</dbReference>
<dbReference type="InterPro" id="IPR039426">
    <property type="entry name" value="TonB-dep_rcpt-like"/>
</dbReference>
<dbReference type="InterPro" id="IPR012910">
    <property type="entry name" value="Plug_dom"/>
</dbReference>
<dbReference type="GO" id="GO:0044718">
    <property type="term" value="P:siderophore transmembrane transport"/>
    <property type="evidence" value="ECO:0007669"/>
    <property type="project" value="TreeGrafter"/>
</dbReference>
<dbReference type="Gene3D" id="2.170.130.10">
    <property type="entry name" value="TonB-dependent receptor, plug domain"/>
    <property type="match status" value="1"/>
</dbReference>
<dbReference type="Pfam" id="PF13715">
    <property type="entry name" value="CarbopepD_reg_2"/>
    <property type="match status" value="1"/>
</dbReference>
<evidence type="ECO:0000259" key="13">
    <source>
        <dbReference type="Pfam" id="PF00593"/>
    </source>
</evidence>
<gene>
    <name evidence="15" type="ORF">GA0116948_103161</name>
</gene>
<accession>A0A1C4BMB7</accession>
<organism evidence="15 16">
    <name type="scientific">Chitinophaga costaii</name>
    <dbReference type="NCBI Taxonomy" id="1335309"/>
    <lineage>
        <taxon>Bacteria</taxon>
        <taxon>Pseudomonadati</taxon>
        <taxon>Bacteroidota</taxon>
        <taxon>Chitinophagia</taxon>
        <taxon>Chitinophagales</taxon>
        <taxon>Chitinophagaceae</taxon>
        <taxon>Chitinophaga</taxon>
    </lineage>
</organism>
<evidence type="ECO:0000256" key="8">
    <source>
        <dbReference type="ARBA" id="ARBA00023170"/>
    </source>
</evidence>